<organism evidence="4 5">
    <name type="scientific">Gymnopilus junonius</name>
    <name type="common">Spectacular rustgill mushroom</name>
    <name type="synonym">Gymnopilus spectabilis subsp. junonius</name>
    <dbReference type="NCBI Taxonomy" id="109634"/>
    <lineage>
        <taxon>Eukaryota</taxon>
        <taxon>Fungi</taxon>
        <taxon>Dikarya</taxon>
        <taxon>Basidiomycota</taxon>
        <taxon>Agaricomycotina</taxon>
        <taxon>Agaricomycetes</taxon>
        <taxon>Agaricomycetidae</taxon>
        <taxon>Agaricales</taxon>
        <taxon>Agaricineae</taxon>
        <taxon>Hymenogastraceae</taxon>
        <taxon>Gymnopilus</taxon>
    </lineage>
</organism>
<dbReference type="InterPro" id="IPR001680">
    <property type="entry name" value="WD40_rpt"/>
</dbReference>
<evidence type="ECO:0000313" key="5">
    <source>
        <dbReference type="Proteomes" id="UP000724874"/>
    </source>
</evidence>
<name>A0A9P5THM1_GYMJU</name>
<evidence type="ECO:0000256" key="2">
    <source>
        <dbReference type="ARBA" id="ARBA00022737"/>
    </source>
</evidence>
<dbReference type="PROSITE" id="PS00678">
    <property type="entry name" value="WD_REPEATS_1"/>
    <property type="match status" value="1"/>
</dbReference>
<keyword evidence="2" id="KW-0677">Repeat</keyword>
<keyword evidence="5" id="KW-1185">Reference proteome</keyword>
<protein>
    <submittedName>
        <fullName evidence="4">WD40-repeat-containing domain protein</fullName>
    </submittedName>
</protein>
<dbReference type="SUPFAM" id="SSF50978">
    <property type="entry name" value="WD40 repeat-like"/>
    <property type="match status" value="1"/>
</dbReference>
<comment type="caution">
    <text evidence="4">The sequence shown here is derived from an EMBL/GenBank/DDBJ whole genome shotgun (WGS) entry which is preliminary data.</text>
</comment>
<dbReference type="PANTHER" id="PTHR22847">
    <property type="entry name" value="WD40 REPEAT PROTEIN"/>
    <property type="match status" value="1"/>
</dbReference>
<evidence type="ECO:0000256" key="3">
    <source>
        <dbReference type="PROSITE-ProRule" id="PRU00221"/>
    </source>
</evidence>
<dbReference type="PROSITE" id="PS50082">
    <property type="entry name" value="WD_REPEATS_2"/>
    <property type="match status" value="2"/>
</dbReference>
<dbReference type="AlphaFoldDB" id="A0A9P5THM1"/>
<dbReference type="InterPro" id="IPR036322">
    <property type="entry name" value="WD40_repeat_dom_sf"/>
</dbReference>
<dbReference type="GO" id="GO:1990234">
    <property type="term" value="C:transferase complex"/>
    <property type="evidence" value="ECO:0007669"/>
    <property type="project" value="UniProtKB-ARBA"/>
</dbReference>
<dbReference type="InterPro" id="IPR019775">
    <property type="entry name" value="WD40_repeat_CS"/>
</dbReference>
<sequence>MTGGDDCALRVWDVFTGNFNWVLIGHRTKIVLVGFDQLKSQSYSLDNNGIVRVWNLRTGKCQYVLEPQTNYIQQMAIFLSYLIHSQFDGSLYVRDVASGELNYKLDGNMSNEANFRLDDRKLLAPFDDALKILDIHSGRLLKELLPLPKVP</sequence>
<evidence type="ECO:0000256" key="1">
    <source>
        <dbReference type="ARBA" id="ARBA00022574"/>
    </source>
</evidence>
<dbReference type="OrthoDB" id="190105at2759"/>
<reference evidence="4" key="1">
    <citation type="submission" date="2020-11" db="EMBL/GenBank/DDBJ databases">
        <authorList>
            <consortium name="DOE Joint Genome Institute"/>
            <person name="Ahrendt S."/>
            <person name="Riley R."/>
            <person name="Andreopoulos W."/>
            <person name="LaButti K."/>
            <person name="Pangilinan J."/>
            <person name="Ruiz-duenas F.J."/>
            <person name="Barrasa J.M."/>
            <person name="Sanchez-Garcia M."/>
            <person name="Camarero S."/>
            <person name="Miyauchi S."/>
            <person name="Serrano A."/>
            <person name="Linde D."/>
            <person name="Babiker R."/>
            <person name="Drula E."/>
            <person name="Ayuso-Fernandez I."/>
            <person name="Pacheco R."/>
            <person name="Padilla G."/>
            <person name="Ferreira P."/>
            <person name="Barriuso J."/>
            <person name="Kellner H."/>
            <person name="Castanera R."/>
            <person name="Alfaro M."/>
            <person name="Ramirez L."/>
            <person name="Pisabarro A.G."/>
            <person name="Kuo A."/>
            <person name="Tritt A."/>
            <person name="Lipzen A."/>
            <person name="He G."/>
            <person name="Yan M."/>
            <person name="Ng V."/>
            <person name="Cullen D."/>
            <person name="Martin F."/>
            <person name="Rosso M.-N."/>
            <person name="Henrissat B."/>
            <person name="Hibbett D."/>
            <person name="Martinez A.T."/>
            <person name="Grigoriev I.V."/>
        </authorList>
    </citation>
    <scope>NUCLEOTIDE SEQUENCE</scope>
    <source>
        <strain evidence="4">AH 44721</strain>
    </source>
</reference>
<evidence type="ECO:0000313" key="4">
    <source>
        <dbReference type="EMBL" id="KAF8882053.1"/>
    </source>
</evidence>
<proteinExistence type="predicted"/>
<dbReference type="Proteomes" id="UP000724874">
    <property type="component" value="Unassembled WGS sequence"/>
</dbReference>
<accession>A0A9P5THM1</accession>
<feature type="repeat" description="WD" evidence="3">
    <location>
        <begin position="23"/>
        <end position="64"/>
    </location>
</feature>
<feature type="repeat" description="WD" evidence="3">
    <location>
        <begin position="1"/>
        <end position="14"/>
    </location>
</feature>
<dbReference type="EMBL" id="JADNYJ010000126">
    <property type="protein sequence ID" value="KAF8882053.1"/>
    <property type="molecule type" value="Genomic_DNA"/>
</dbReference>
<gene>
    <name evidence="4" type="ORF">CPB84DRAFT_1791283</name>
</gene>
<keyword evidence="1 3" id="KW-0853">WD repeat</keyword>
<dbReference type="PANTHER" id="PTHR22847:SF637">
    <property type="entry name" value="WD REPEAT DOMAIN 5B"/>
    <property type="match status" value="1"/>
</dbReference>
<dbReference type="InterPro" id="IPR015943">
    <property type="entry name" value="WD40/YVTN_repeat-like_dom_sf"/>
</dbReference>
<dbReference type="Gene3D" id="2.130.10.10">
    <property type="entry name" value="YVTN repeat-like/Quinoprotein amine dehydrogenase"/>
    <property type="match status" value="1"/>
</dbReference>